<feature type="transmembrane region" description="Helical" evidence="1">
    <location>
        <begin position="96"/>
        <end position="115"/>
    </location>
</feature>
<dbReference type="EMBL" id="CP042806">
    <property type="protein sequence ID" value="QEE31055.1"/>
    <property type="molecule type" value="Genomic_DNA"/>
</dbReference>
<dbReference type="OrthoDB" id="9887908at2"/>
<keyword evidence="1" id="KW-1133">Transmembrane helix</keyword>
<dbReference type="AlphaFoldDB" id="A0A5B9EJ09"/>
<dbReference type="KEGG" id="talb:FTW19_25450"/>
<evidence type="ECO:0000313" key="3">
    <source>
        <dbReference type="Proteomes" id="UP000321820"/>
    </source>
</evidence>
<keyword evidence="1" id="KW-0472">Membrane</keyword>
<name>A0A5B9EJ09_9BACT</name>
<protein>
    <submittedName>
        <fullName evidence="2">Uncharacterized protein</fullName>
    </submittedName>
</protein>
<dbReference type="RefSeq" id="WP_147650349.1">
    <property type="nucleotide sequence ID" value="NZ_CP042806.1"/>
</dbReference>
<reference evidence="2 3" key="1">
    <citation type="submission" date="2019-08" db="EMBL/GenBank/DDBJ databases">
        <title>Complete genome sequence of Terriglobus albidus strain ORNL.</title>
        <authorList>
            <person name="Podar M."/>
        </authorList>
    </citation>
    <scope>NUCLEOTIDE SEQUENCE [LARGE SCALE GENOMIC DNA]</scope>
    <source>
        <strain evidence="2 3">ORNL</strain>
    </source>
</reference>
<gene>
    <name evidence="2" type="ORF">FTW19_25450</name>
</gene>
<sequence>MVRIVLGAVVGYLLSLGSSVVWFLATHHDPTQRVSTRYLLASIVVGSFCSVATGFLAAVIGGSRRSSWGTAIILFATGGFGVAESLLVSRSGSLELTWVSIVVMVPATVFGGELAERRLEHVKK</sequence>
<accession>A0A5B9EJ09</accession>
<keyword evidence="3" id="KW-1185">Reference proteome</keyword>
<organism evidence="2 3">
    <name type="scientific">Terriglobus albidus</name>
    <dbReference type="NCBI Taxonomy" id="1592106"/>
    <lineage>
        <taxon>Bacteria</taxon>
        <taxon>Pseudomonadati</taxon>
        <taxon>Acidobacteriota</taxon>
        <taxon>Terriglobia</taxon>
        <taxon>Terriglobales</taxon>
        <taxon>Acidobacteriaceae</taxon>
        <taxon>Terriglobus</taxon>
    </lineage>
</organism>
<keyword evidence="1" id="KW-0812">Transmembrane</keyword>
<proteinExistence type="predicted"/>
<evidence type="ECO:0000256" key="1">
    <source>
        <dbReference type="SAM" id="Phobius"/>
    </source>
</evidence>
<feature type="transmembrane region" description="Helical" evidence="1">
    <location>
        <begin position="72"/>
        <end position="90"/>
    </location>
</feature>
<evidence type="ECO:0000313" key="2">
    <source>
        <dbReference type="EMBL" id="QEE31055.1"/>
    </source>
</evidence>
<dbReference type="Proteomes" id="UP000321820">
    <property type="component" value="Chromosome"/>
</dbReference>
<feature type="transmembrane region" description="Helical" evidence="1">
    <location>
        <begin position="39"/>
        <end position="60"/>
    </location>
</feature>